<dbReference type="Proteomes" id="UP001596058">
    <property type="component" value="Unassembled WGS sequence"/>
</dbReference>
<keyword evidence="3" id="KW-1185">Reference proteome</keyword>
<proteinExistence type="predicted"/>
<dbReference type="SUPFAM" id="SSF52091">
    <property type="entry name" value="SpoIIaa-like"/>
    <property type="match status" value="1"/>
</dbReference>
<comment type="caution">
    <text evidence="2">The sequence shown here is derived from an EMBL/GenBank/DDBJ whole genome shotgun (WGS) entry which is preliminary data.</text>
</comment>
<protein>
    <recommendedName>
        <fullName evidence="4">STAS domain-containing protein</fullName>
    </recommendedName>
</protein>
<sequence length="100" mass="10266">MNLACRSVPGAILITAAGQVDPTAAFGERETSIDRRRPDEHLITAVSGLSFLDSSGSVVMLAAAGLARAPGAGGAWPYSSHGPPGCWRSPARSGRTGHRP</sequence>
<organism evidence="2 3">
    <name type="scientific">Nonomuraea insulae</name>
    <dbReference type="NCBI Taxonomy" id="1616787"/>
    <lineage>
        <taxon>Bacteria</taxon>
        <taxon>Bacillati</taxon>
        <taxon>Actinomycetota</taxon>
        <taxon>Actinomycetes</taxon>
        <taxon>Streptosporangiales</taxon>
        <taxon>Streptosporangiaceae</taxon>
        <taxon>Nonomuraea</taxon>
    </lineage>
</organism>
<gene>
    <name evidence="2" type="ORF">ACFPZ3_63890</name>
</gene>
<dbReference type="InterPro" id="IPR036513">
    <property type="entry name" value="STAS_dom_sf"/>
</dbReference>
<evidence type="ECO:0008006" key="4">
    <source>
        <dbReference type="Google" id="ProtNLM"/>
    </source>
</evidence>
<reference evidence="3" key="1">
    <citation type="journal article" date="2019" name="Int. J. Syst. Evol. Microbiol.">
        <title>The Global Catalogue of Microorganisms (GCM) 10K type strain sequencing project: providing services to taxonomists for standard genome sequencing and annotation.</title>
        <authorList>
            <consortium name="The Broad Institute Genomics Platform"/>
            <consortium name="The Broad Institute Genome Sequencing Center for Infectious Disease"/>
            <person name="Wu L."/>
            <person name="Ma J."/>
        </authorList>
    </citation>
    <scope>NUCLEOTIDE SEQUENCE [LARGE SCALE GENOMIC DNA]</scope>
    <source>
        <strain evidence="3">CCUG 53903</strain>
    </source>
</reference>
<name>A0ABW1DCL8_9ACTN</name>
<evidence type="ECO:0000256" key="1">
    <source>
        <dbReference type="SAM" id="MobiDB-lite"/>
    </source>
</evidence>
<feature type="region of interest" description="Disordered" evidence="1">
    <location>
        <begin position="70"/>
        <end position="100"/>
    </location>
</feature>
<dbReference type="EMBL" id="JBHSPA010000115">
    <property type="protein sequence ID" value="MFC5834760.1"/>
    <property type="molecule type" value="Genomic_DNA"/>
</dbReference>
<evidence type="ECO:0000313" key="2">
    <source>
        <dbReference type="EMBL" id="MFC5834760.1"/>
    </source>
</evidence>
<evidence type="ECO:0000313" key="3">
    <source>
        <dbReference type="Proteomes" id="UP001596058"/>
    </source>
</evidence>
<accession>A0ABW1DCL8</accession>
<dbReference type="RefSeq" id="WP_379524171.1">
    <property type="nucleotide sequence ID" value="NZ_JBHSPA010000115.1"/>
</dbReference>